<dbReference type="Proteomes" id="UP000005824">
    <property type="component" value="Unassembled WGS sequence"/>
</dbReference>
<feature type="signal peptide" evidence="1">
    <location>
        <begin position="1"/>
        <end position="22"/>
    </location>
</feature>
<reference evidence="2 3" key="1">
    <citation type="journal article" date="2011" name="J. Bacteriol.">
        <title>Genome sequence of Chthoniobacter flavus Ellin428, an aerobic heterotrophic soil bacterium.</title>
        <authorList>
            <person name="Kant R."/>
            <person name="van Passel M.W."/>
            <person name="Palva A."/>
            <person name="Lucas S."/>
            <person name="Lapidus A."/>
            <person name="Glavina Del Rio T."/>
            <person name="Dalin E."/>
            <person name="Tice H."/>
            <person name="Bruce D."/>
            <person name="Goodwin L."/>
            <person name="Pitluck S."/>
            <person name="Larimer F.W."/>
            <person name="Land M.L."/>
            <person name="Hauser L."/>
            <person name="Sangwan P."/>
            <person name="de Vos W.M."/>
            <person name="Janssen P.H."/>
            <person name="Smidt H."/>
        </authorList>
    </citation>
    <scope>NUCLEOTIDE SEQUENCE [LARGE SCALE GENOMIC DNA]</scope>
    <source>
        <strain evidence="2 3">Ellin428</strain>
    </source>
</reference>
<dbReference type="RefSeq" id="WP_006979359.1">
    <property type="nucleotide sequence ID" value="NZ_ABVL01000005.1"/>
</dbReference>
<keyword evidence="1" id="KW-0732">Signal</keyword>
<sequence length="481" mass="52872" precursor="true">MRIIALLVVLLASAGSLPPVRAADAPGETQYLNFQVMTGLYGYAGPAPLPGHFALSKGQLNEFVHSVIQAVAMTGDARNKLGFTVGPLCFDMSDDETRQFIHDAFTVARENDVAVAFHIDDSMCWSQRKDLISNPDNIETADWKQIPNTGRRADWGPKPTQFPPQMCFNSPAIEAAVKARATLIGAEVKKETDALKASGKEHLFAGIIAGWETMIGRDFDTDRPLGYRALSHRGFSESKPPADPDHERVQVVKEFIELWAKSLHVGGIPAEKIFCHIAFTSQGLDHQEKTQNTSHFSPPEVAFSASYRPGFSTYPEAGTIKRIHAVLTQHDSPRWISAEGVNVSPTGMSSGANMETYLGQMFNHGAVLVNVFSWGIGGEAMRNNFFRRATEGPEALAAYGKFLQHEPLVETAATGFSPEAFQDKMHRVQKDLPAWVQKTGQQALVMPQVAKIQALIKDRKFEEADKVVDNLLSLISSPEKK</sequence>
<gene>
    <name evidence="2" type="ORF">CfE428DRAFT_2034</name>
</gene>
<comment type="caution">
    <text evidence="2">The sequence shown here is derived from an EMBL/GenBank/DDBJ whole genome shotgun (WGS) entry which is preliminary data.</text>
</comment>
<name>B4CZE6_9BACT</name>
<dbReference type="eggNOG" id="ENOG5033FFF">
    <property type="taxonomic scope" value="Bacteria"/>
</dbReference>
<keyword evidence="3" id="KW-1185">Reference proteome</keyword>
<evidence type="ECO:0000256" key="1">
    <source>
        <dbReference type="SAM" id="SignalP"/>
    </source>
</evidence>
<dbReference type="InParanoid" id="B4CZE6"/>
<dbReference type="EMBL" id="ABVL01000005">
    <property type="protein sequence ID" value="EDY20110.1"/>
    <property type="molecule type" value="Genomic_DNA"/>
</dbReference>
<protein>
    <recommendedName>
        <fullName evidence="4">Glycoside hydrolase family 42 N-terminal domain-containing protein</fullName>
    </recommendedName>
</protein>
<evidence type="ECO:0000313" key="3">
    <source>
        <dbReference type="Proteomes" id="UP000005824"/>
    </source>
</evidence>
<dbReference type="STRING" id="497964.CfE428DRAFT_2034"/>
<dbReference type="AlphaFoldDB" id="B4CZE6"/>
<evidence type="ECO:0008006" key="4">
    <source>
        <dbReference type="Google" id="ProtNLM"/>
    </source>
</evidence>
<evidence type="ECO:0000313" key="2">
    <source>
        <dbReference type="EMBL" id="EDY20110.1"/>
    </source>
</evidence>
<proteinExistence type="predicted"/>
<accession>B4CZE6</accession>
<organism evidence="2 3">
    <name type="scientific">Chthoniobacter flavus Ellin428</name>
    <dbReference type="NCBI Taxonomy" id="497964"/>
    <lineage>
        <taxon>Bacteria</taxon>
        <taxon>Pseudomonadati</taxon>
        <taxon>Verrucomicrobiota</taxon>
        <taxon>Spartobacteria</taxon>
        <taxon>Chthoniobacterales</taxon>
        <taxon>Chthoniobacteraceae</taxon>
        <taxon>Chthoniobacter</taxon>
    </lineage>
</organism>
<feature type="chain" id="PRO_5002802259" description="Glycoside hydrolase family 42 N-terminal domain-containing protein" evidence="1">
    <location>
        <begin position="23"/>
        <end position="481"/>
    </location>
</feature>